<organism evidence="3 4">
    <name type="scientific">Collybiopsis confluens</name>
    <dbReference type="NCBI Taxonomy" id="2823264"/>
    <lineage>
        <taxon>Eukaryota</taxon>
        <taxon>Fungi</taxon>
        <taxon>Dikarya</taxon>
        <taxon>Basidiomycota</taxon>
        <taxon>Agaricomycotina</taxon>
        <taxon>Agaricomycetes</taxon>
        <taxon>Agaricomycetidae</taxon>
        <taxon>Agaricales</taxon>
        <taxon>Marasmiineae</taxon>
        <taxon>Omphalotaceae</taxon>
        <taxon>Collybiopsis</taxon>
    </lineage>
</organism>
<gene>
    <name evidence="3" type="ORF">D9757_011016</name>
</gene>
<evidence type="ECO:0000313" key="4">
    <source>
        <dbReference type="Proteomes" id="UP000518752"/>
    </source>
</evidence>
<feature type="compositionally biased region" description="Polar residues" evidence="1">
    <location>
        <begin position="7"/>
        <end position="18"/>
    </location>
</feature>
<name>A0A8H5GD66_9AGAR</name>
<accession>A0A8H5GD66</accession>
<dbReference type="Proteomes" id="UP000518752">
    <property type="component" value="Unassembled WGS sequence"/>
</dbReference>
<dbReference type="OrthoDB" id="2322499at2759"/>
<protein>
    <recommendedName>
        <fullName evidence="2">F-box domain-containing protein</fullName>
    </recommendedName>
</protein>
<dbReference type="Pfam" id="PF00646">
    <property type="entry name" value="F-box"/>
    <property type="match status" value="1"/>
</dbReference>
<dbReference type="AlphaFoldDB" id="A0A8H5GD66"/>
<evidence type="ECO:0000256" key="1">
    <source>
        <dbReference type="SAM" id="MobiDB-lite"/>
    </source>
</evidence>
<sequence length="694" mass="80176">MRRRSQRLQQKITGSQKPSFTEISESESEDDTPVKREPPRKRVKRSIQSEPVATTISSTKKGKRRIPEQFRKVRGKTGMLEKLAKDVPLDVIFEIFCYLDPGDLFRLARTTRDLRDILMSKSSENVWRIAREGVEGIPPLPSDLNEPQFAHLLFESYCHNCGRKRCENILWSFRMRCCNGCLAVFGFLNRNDAEFFARIPDGLDIDPMVFPSEYILGKYHYTVVHPEIMDRITAFVKDGSRQKLLTVKGISLMPESRGEMRIAILSLSHSLILTPAAQYRILDRLEQIGWREEAEIIMKTGYRDDFSSHTLVRQTRKLTDYVWNGIEQALIDWLTIRKTQRLESLHQAAVKRRYWLLESHFAKIRSNQDFRDPFPDKSDVLTYKALEKLIWETPAEEELTSEFLQSKLLEFLPHIVEHWKSAALQSLVQVMQESRPNATELDLQLVTTVFQCSSCCDTMLYPQVLYHSCCFSSYSVNSTLGLQYIKQAPWSPRRLKLSEAGCRTAMAIVRGCSLDPATATIQDLWDANPLIECKKCETPWHAWEGGRLFMRWPAAIQHTASHAHRYSAPLIKPDDLGEEKRRILACEPLVNFVCGPAPSVCVHCHETQRATVSSLYAHLLTSHPDVIASTNPAVYSFPLSVEELRPHFQREPMRSLRDWTAMFRCKRSVDDGTVENRHAHLDLVQLKYFYLHYH</sequence>
<dbReference type="SUPFAM" id="SSF81383">
    <property type="entry name" value="F-box domain"/>
    <property type="match status" value="1"/>
</dbReference>
<dbReference type="PROSITE" id="PS50181">
    <property type="entry name" value="FBOX"/>
    <property type="match status" value="1"/>
</dbReference>
<evidence type="ECO:0000259" key="2">
    <source>
        <dbReference type="PROSITE" id="PS50181"/>
    </source>
</evidence>
<keyword evidence="4" id="KW-1185">Reference proteome</keyword>
<feature type="domain" description="F-box" evidence="2">
    <location>
        <begin position="81"/>
        <end position="130"/>
    </location>
</feature>
<dbReference type="EMBL" id="JAACJN010000198">
    <property type="protein sequence ID" value="KAF5362788.1"/>
    <property type="molecule type" value="Genomic_DNA"/>
</dbReference>
<dbReference type="SMART" id="SM00256">
    <property type="entry name" value="FBOX"/>
    <property type="match status" value="1"/>
</dbReference>
<comment type="caution">
    <text evidence="3">The sequence shown here is derived from an EMBL/GenBank/DDBJ whole genome shotgun (WGS) entry which is preliminary data.</text>
</comment>
<dbReference type="InterPro" id="IPR001810">
    <property type="entry name" value="F-box_dom"/>
</dbReference>
<dbReference type="InterPro" id="IPR036047">
    <property type="entry name" value="F-box-like_dom_sf"/>
</dbReference>
<evidence type="ECO:0000313" key="3">
    <source>
        <dbReference type="EMBL" id="KAF5362788.1"/>
    </source>
</evidence>
<proteinExistence type="predicted"/>
<reference evidence="3 4" key="1">
    <citation type="journal article" date="2020" name="ISME J.">
        <title>Uncovering the hidden diversity of litter-decomposition mechanisms in mushroom-forming fungi.</title>
        <authorList>
            <person name="Floudas D."/>
            <person name="Bentzer J."/>
            <person name="Ahren D."/>
            <person name="Johansson T."/>
            <person name="Persson P."/>
            <person name="Tunlid A."/>
        </authorList>
    </citation>
    <scope>NUCLEOTIDE SEQUENCE [LARGE SCALE GENOMIC DNA]</scope>
    <source>
        <strain evidence="3 4">CBS 406.79</strain>
    </source>
</reference>
<feature type="compositionally biased region" description="Polar residues" evidence="1">
    <location>
        <begin position="46"/>
        <end position="59"/>
    </location>
</feature>
<feature type="region of interest" description="Disordered" evidence="1">
    <location>
        <begin position="1"/>
        <end position="65"/>
    </location>
</feature>